<evidence type="ECO:0000259" key="3">
    <source>
        <dbReference type="PROSITE" id="PS50234"/>
    </source>
</evidence>
<dbReference type="AlphaFoldDB" id="A0A494W1D9"/>
<dbReference type="CDD" id="cd00198">
    <property type="entry name" value="vWFA"/>
    <property type="match status" value="1"/>
</dbReference>
<dbReference type="Proteomes" id="UP000270046">
    <property type="component" value="Chromosome"/>
</dbReference>
<keyword evidence="5" id="KW-1185">Reference proteome</keyword>
<evidence type="ECO:0000313" key="5">
    <source>
        <dbReference type="Proteomes" id="UP000270046"/>
    </source>
</evidence>
<protein>
    <submittedName>
        <fullName evidence="4">TIR domain-containing protein</fullName>
    </submittedName>
</protein>
<dbReference type="RefSeq" id="WP_119410898.1">
    <property type="nucleotide sequence ID" value="NZ_CP032869.1"/>
</dbReference>
<dbReference type="KEGG" id="muh:HYN43_019310"/>
<dbReference type="SMART" id="SM00327">
    <property type="entry name" value="VWA"/>
    <property type="match status" value="1"/>
</dbReference>
<dbReference type="InterPro" id="IPR002035">
    <property type="entry name" value="VWF_A"/>
</dbReference>
<feature type="domain" description="TIR" evidence="2">
    <location>
        <begin position="285"/>
        <end position="414"/>
    </location>
</feature>
<keyword evidence="1" id="KW-0472">Membrane</keyword>
<dbReference type="InterPro" id="IPR000157">
    <property type="entry name" value="TIR_dom"/>
</dbReference>
<sequence>MKPTADKPLLVGILVDVSGSMMSAIENKSGNTISRLESFRDALEDLVKKASILSRANSSERIAPLINIFSYGFGFGGILSAFFGSKGPKVRDLLDTPFTSNTTVAIDQLANNWRDYKNHLEKLAREMLGDTPMKEGFQAVFSRFEFELRNKSYAEGPVLFVLSDGDPTDSAYHDRSDIISIAEKIKRLGVTIISCYVTDHNITESRKLYSNHRSDWPSGANLMLKCASTISPGSPFANYLREYGWNFEPNARLFNQVNQSELLSEFMQMVLSPLNDKTTPVKASSKTKVFISYSHQDSSYFNKGSLIDYLSGLEREGFEFWYDKKILAGDDWDDEIKQQIEKADIVLTLVSQYFLNSKYCSNTEVQLFLQNQRSRGLIIFPVILSPCDWKSHDWLTRTQFEPREGMSIEVDFINKGQREQLYLTILQQLRKLAHRNNFD</sequence>
<accession>A0A494W1D9</accession>
<keyword evidence="1" id="KW-0812">Transmembrane</keyword>
<dbReference type="Gene3D" id="3.40.50.10140">
    <property type="entry name" value="Toll/interleukin-1 receptor homology (TIR) domain"/>
    <property type="match status" value="1"/>
</dbReference>
<dbReference type="Gene3D" id="3.40.50.410">
    <property type="entry name" value="von Willebrand factor, type A domain"/>
    <property type="match status" value="1"/>
</dbReference>
<organism evidence="4 5">
    <name type="scientific">Mucilaginibacter celer</name>
    <dbReference type="NCBI Taxonomy" id="2305508"/>
    <lineage>
        <taxon>Bacteria</taxon>
        <taxon>Pseudomonadati</taxon>
        <taxon>Bacteroidota</taxon>
        <taxon>Sphingobacteriia</taxon>
        <taxon>Sphingobacteriales</taxon>
        <taxon>Sphingobacteriaceae</taxon>
        <taxon>Mucilaginibacter</taxon>
    </lineage>
</organism>
<dbReference type="SMART" id="SM00255">
    <property type="entry name" value="TIR"/>
    <property type="match status" value="1"/>
</dbReference>
<dbReference type="Pfam" id="PF13676">
    <property type="entry name" value="TIR_2"/>
    <property type="match status" value="1"/>
</dbReference>
<dbReference type="EMBL" id="CP032869">
    <property type="protein sequence ID" value="AYL97325.1"/>
    <property type="molecule type" value="Genomic_DNA"/>
</dbReference>
<dbReference type="OrthoDB" id="883741at2"/>
<keyword evidence="1" id="KW-1133">Transmembrane helix</keyword>
<dbReference type="InterPro" id="IPR035897">
    <property type="entry name" value="Toll_tir_struct_dom_sf"/>
</dbReference>
<dbReference type="PROSITE" id="PS50234">
    <property type="entry name" value="VWFA"/>
    <property type="match status" value="1"/>
</dbReference>
<dbReference type="PROSITE" id="PS50104">
    <property type="entry name" value="TIR"/>
    <property type="match status" value="1"/>
</dbReference>
<evidence type="ECO:0000313" key="4">
    <source>
        <dbReference type="EMBL" id="AYL97325.1"/>
    </source>
</evidence>
<dbReference type="SUPFAM" id="SSF53300">
    <property type="entry name" value="vWA-like"/>
    <property type="match status" value="1"/>
</dbReference>
<dbReference type="GO" id="GO:0007165">
    <property type="term" value="P:signal transduction"/>
    <property type="evidence" value="ECO:0007669"/>
    <property type="project" value="InterPro"/>
</dbReference>
<feature type="domain" description="VWFA" evidence="3">
    <location>
        <begin position="10"/>
        <end position="270"/>
    </location>
</feature>
<dbReference type="SUPFAM" id="SSF52200">
    <property type="entry name" value="Toll/Interleukin receptor TIR domain"/>
    <property type="match status" value="1"/>
</dbReference>
<feature type="transmembrane region" description="Helical" evidence="1">
    <location>
        <begin position="62"/>
        <end position="83"/>
    </location>
</feature>
<evidence type="ECO:0000256" key="1">
    <source>
        <dbReference type="SAM" id="Phobius"/>
    </source>
</evidence>
<gene>
    <name evidence="4" type="ORF">HYN43_019310</name>
</gene>
<reference evidence="4 5" key="1">
    <citation type="submission" date="2018-10" db="EMBL/GenBank/DDBJ databases">
        <title>Genome sequencing of Mucilaginibacter sp. HYN0043.</title>
        <authorList>
            <person name="Kim M."/>
            <person name="Yi H."/>
        </authorList>
    </citation>
    <scope>NUCLEOTIDE SEQUENCE [LARGE SCALE GENOMIC DNA]</scope>
    <source>
        <strain evidence="4 5">HYN0043</strain>
    </source>
</reference>
<name>A0A494W1D9_9SPHI</name>
<dbReference type="InterPro" id="IPR036465">
    <property type="entry name" value="vWFA_dom_sf"/>
</dbReference>
<proteinExistence type="predicted"/>
<evidence type="ECO:0000259" key="2">
    <source>
        <dbReference type="PROSITE" id="PS50104"/>
    </source>
</evidence>